<dbReference type="RefSeq" id="XP_009049920.1">
    <property type="nucleotide sequence ID" value="XM_009051672.1"/>
</dbReference>
<evidence type="ECO:0000313" key="3">
    <source>
        <dbReference type="Proteomes" id="UP000030746"/>
    </source>
</evidence>
<dbReference type="GO" id="GO:0003676">
    <property type="term" value="F:nucleic acid binding"/>
    <property type="evidence" value="ECO:0007669"/>
    <property type="project" value="InterPro"/>
</dbReference>
<dbReference type="AlphaFoldDB" id="V4A6B0"/>
<evidence type="ECO:0000259" key="1">
    <source>
        <dbReference type="Pfam" id="PF03184"/>
    </source>
</evidence>
<dbReference type="OrthoDB" id="6156430at2759"/>
<dbReference type="EMBL" id="KB201037">
    <property type="protein sequence ID" value="ESO99433.1"/>
    <property type="molecule type" value="Genomic_DNA"/>
</dbReference>
<dbReference type="Proteomes" id="UP000030746">
    <property type="component" value="Unassembled WGS sequence"/>
</dbReference>
<name>V4A6B0_LOTGI</name>
<keyword evidence="3" id="KW-1185">Reference proteome</keyword>
<proteinExistence type="predicted"/>
<protein>
    <recommendedName>
        <fullName evidence="1">DDE-1 domain-containing protein</fullName>
    </recommendedName>
</protein>
<gene>
    <name evidence="2" type="ORF">LOTGIDRAFT_158518</name>
</gene>
<feature type="domain" description="DDE-1" evidence="1">
    <location>
        <begin position="6"/>
        <end position="107"/>
    </location>
</feature>
<accession>V4A6B0</accession>
<sequence length="188" mass="21903">MGSLVTNNETGYMTKEFFVKWLYHFVSFKRCSKERPCLLILDRHSIHTKKIEAIEYARKQSVIILSLPPRTTHRLQPLDRVFYKPLMTYYNQEMDHWLRTKKKTSVSVYAVCRIIDKAYIWAASLSTAINGFKCCGIWTFNPNVWSNGDFAAAERFVYTESDDNVVNDGGNIHLLEKSGNIEPEHEQE</sequence>
<reference evidence="2 3" key="1">
    <citation type="journal article" date="2013" name="Nature">
        <title>Insights into bilaterian evolution from three spiralian genomes.</title>
        <authorList>
            <person name="Simakov O."/>
            <person name="Marletaz F."/>
            <person name="Cho S.J."/>
            <person name="Edsinger-Gonzales E."/>
            <person name="Havlak P."/>
            <person name="Hellsten U."/>
            <person name="Kuo D.H."/>
            <person name="Larsson T."/>
            <person name="Lv J."/>
            <person name="Arendt D."/>
            <person name="Savage R."/>
            <person name="Osoegawa K."/>
            <person name="de Jong P."/>
            <person name="Grimwood J."/>
            <person name="Chapman J.A."/>
            <person name="Shapiro H."/>
            <person name="Aerts A."/>
            <person name="Otillar R.P."/>
            <person name="Terry A.Y."/>
            <person name="Boore J.L."/>
            <person name="Grigoriev I.V."/>
            <person name="Lindberg D.R."/>
            <person name="Seaver E.C."/>
            <person name="Weisblat D.A."/>
            <person name="Putnam N.H."/>
            <person name="Rokhsar D.S."/>
        </authorList>
    </citation>
    <scope>NUCLEOTIDE SEQUENCE [LARGE SCALE GENOMIC DNA]</scope>
</reference>
<dbReference type="CTD" id="20237772"/>
<organism evidence="2 3">
    <name type="scientific">Lottia gigantea</name>
    <name type="common">Giant owl limpet</name>
    <dbReference type="NCBI Taxonomy" id="225164"/>
    <lineage>
        <taxon>Eukaryota</taxon>
        <taxon>Metazoa</taxon>
        <taxon>Spiralia</taxon>
        <taxon>Lophotrochozoa</taxon>
        <taxon>Mollusca</taxon>
        <taxon>Gastropoda</taxon>
        <taxon>Patellogastropoda</taxon>
        <taxon>Lottioidea</taxon>
        <taxon>Lottiidae</taxon>
        <taxon>Lottia</taxon>
    </lineage>
</organism>
<dbReference type="GeneID" id="20237772"/>
<dbReference type="InterPro" id="IPR004875">
    <property type="entry name" value="DDE_SF_endonuclease_dom"/>
</dbReference>
<dbReference type="OMA" id="ARANDIH"/>
<evidence type="ECO:0000313" key="2">
    <source>
        <dbReference type="EMBL" id="ESO99433.1"/>
    </source>
</evidence>
<dbReference type="Pfam" id="PF03184">
    <property type="entry name" value="DDE_1"/>
    <property type="match status" value="1"/>
</dbReference>
<dbReference type="HOGENOM" id="CLU_013929_2_4_1"/>
<dbReference type="KEGG" id="lgi:LOTGIDRAFT_158518"/>